<dbReference type="InterPro" id="IPR039425">
    <property type="entry name" value="RNA_pol_sigma-70-like"/>
</dbReference>
<dbReference type="GO" id="GO:0006352">
    <property type="term" value="P:DNA-templated transcription initiation"/>
    <property type="evidence" value="ECO:0007669"/>
    <property type="project" value="InterPro"/>
</dbReference>
<dbReference type="SUPFAM" id="SSF88659">
    <property type="entry name" value="Sigma3 and sigma4 domains of RNA polymerase sigma factors"/>
    <property type="match status" value="1"/>
</dbReference>
<dbReference type="EMBL" id="MEIA01000177">
    <property type="protein sequence ID" value="OJF13047.1"/>
    <property type="molecule type" value="Genomic_DNA"/>
</dbReference>
<dbReference type="Gene3D" id="1.10.1740.10">
    <property type="match status" value="1"/>
</dbReference>
<dbReference type="SUPFAM" id="SSF88946">
    <property type="entry name" value="Sigma2 domain of RNA polymerase sigma factors"/>
    <property type="match status" value="1"/>
</dbReference>
<evidence type="ECO:0000313" key="9">
    <source>
        <dbReference type="Proteomes" id="UP000182486"/>
    </source>
</evidence>
<dbReference type="InterPro" id="IPR007627">
    <property type="entry name" value="RNA_pol_sigma70_r2"/>
</dbReference>
<dbReference type="InterPro" id="IPR013324">
    <property type="entry name" value="RNA_pol_sigma_r3/r4-like"/>
</dbReference>
<comment type="caution">
    <text evidence="8">The sequence shown here is derived from an EMBL/GenBank/DDBJ whole genome shotgun (WGS) entry which is preliminary data.</text>
</comment>
<dbReference type="Pfam" id="PF04542">
    <property type="entry name" value="Sigma70_r2"/>
    <property type="match status" value="1"/>
</dbReference>
<evidence type="ECO:0000256" key="1">
    <source>
        <dbReference type="ARBA" id="ARBA00010641"/>
    </source>
</evidence>
<reference evidence="8 9" key="1">
    <citation type="submission" date="2016-09" db="EMBL/GenBank/DDBJ databases">
        <title>Couchioplanes caeruleus draft genome sequence.</title>
        <authorList>
            <person name="Sheehan J."/>
            <person name="Caffrey P."/>
        </authorList>
    </citation>
    <scope>NUCLEOTIDE SEQUENCE [LARGE SCALE GENOMIC DNA]</scope>
    <source>
        <strain evidence="8 9">DSM 43634</strain>
    </source>
</reference>
<dbReference type="Gene3D" id="1.10.10.10">
    <property type="entry name" value="Winged helix-like DNA-binding domain superfamily/Winged helix DNA-binding domain"/>
    <property type="match status" value="1"/>
</dbReference>
<keyword evidence="4" id="KW-0238">DNA-binding</keyword>
<sequence>MGRHAADRPTRLPLHADLFVPDAGTAAVLAARERAAEAFDALVAPHRAALKGYVLRLTGGDEVAAADVIKETLYRAAQDPARFPPRASAVRPWLVLTARTVLRDGERSAPAGHDDHWVAPAERSPSPRTGTTIVRAMEDLAAAHREILVELFYGGVALEDAAEARGTSVREVKSSLYFALRALRSVLDRQTGDPSEPYRR</sequence>
<dbReference type="Proteomes" id="UP000182486">
    <property type="component" value="Unassembled WGS sequence"/>
</dbReference>
<gene>
    <name evidence="8" type="ORF">BG844_17190</name>
</gene>
<evidence type="ECO:0000256" key="4">
    <source>
        <dbReference type="ARBA" id="ARBA00023125"/>
    </source>
</evidence>
<evidence type="ECO:0000313" key="8">
    <source>
        <dbReference type="EMBL" id="OJF13047.1"/>
    </source>
</evidence>
<dbReference type="InterPro" id="IPR013325">
    <property type="entry name" value="RNA_pol_sigma_r2"/>
</dbReference>
<keyword evidence="2" id="KW-0805">Transcription regulation</keyword>
<dbReference type="GO" id="GO:0003677">
    <property type="term" value="F:DNA binding"/>
    <property type="evidence" value="ECO:0007669"/>
    <property type="project" value="UniProtKB-KW"/>
</dbReference>
<dbReference type="PANTHER" id="PTHR43133">
    <property type="entry name" value="RNA POLYMERASE ECF-TYPE SIGMA FACTO"/>
    <property type="match status" value="1"/>
</dbReference>
<feature type="compositionally biased region" description="Basic and acidic residues" evidence="6">
    <location>
        <begin position="106"/>
        <end position="117"/>
    </location>
</feature>
<keyword evidence="9" id="KW-1185">Reference proteome</keyword>
<accession>A0A1K0FJK1</accession>
<evidence type="ECO:0000256" key="2">
    <source>
        <dbReference type="ARBA" id="ARBA00023015"/>
    </source>
</evidence>
<protein>
    <recommendedName>
        <fullName evidence="7">RNA polymerase sigma-70 region 2 domain-containing protein</fullName>
    </recommendedName>
</protein>
<feature type="region of interest" description="Disordered" evidence="6">
    <location>
        <begin position="106"/>
        <end position="129"/>
    </location>
</feature>
<keyword evidence="3" id="KW-0731">Sigma factor</keyword>
<dbReference type="GO" id="GO:0016987">
    <property type="term" value="F:sigma factor activity"/>
    <property type="evidence" value="ECO:0007669"/>
    <property type="project" value="UniProtKB-KW"/>
</dbReference>
<evidence type="ECO:0000256" key="3">
    <source>
        <dbReference type="ARBA" id="ARBA00023082"/>
    </source>
</evidence>
<dbReference type="PANTHER" id="PTHR43133:SF52">
    <property type="entry name" value="ECF RNA POLYMERASE SIGMA FACTOR SIGL"/>
    <property type="match status" value="1"/>
</dbReference>
<evidence type="ECO:0000259" key="7">
    <source>
        <dbReference type="Pfam" id="PF04542"/>
    </source>
</evidence>
<name>A0A1K0FJK1_9ACTN</name>
<evidence type="ECO:0000256" key="6">
    <source>
        <dbReference type="SAM" id="MobiDB-lite"/>
    </source>
</evidence>
<evidence type="ECO:0000256" key="5">
    <source>
        <dbReference type="ARBA" id="ARBA00023163"/>
    </source>
</evidence>
<comment type="similarity">
    <text evidence="1">Belongs to the sigma-70 factor family. ECF subfamily.</text>
</comment>
<proteinExistence type="inferred from homology"/>
<organism evidence="8 9">
    <name type="scientific">Couchioplanes caeruleus subsp. caeruleus</name>
    <dbReference type="NCBI Taxonomy" id="56427"/>
    <lineage>
        <taxon>Bacteria</taxon>
        <taxon>Bacillati</taxon>
        <taxon>Actinomycetota</taxon>
        <taxon>Actinomycetes</taxon>
        <taxon>Micromonosporales</taxon>
        <taxon>Micromonosporaceae</taxon>
        <taxon>Couchioplanes</taxon>
    </lineage>
</organism>
<feature type="domain" description="RNA polymerase sigma-70 region 2" evidence="7">
    <location>
        <begin position="42"/>
        <end position="104"/>
    </location>
</feature>
<dbReference type="RefSeq" id="WP_071806352.1">
    <property type="nucleotide sequence ID" value="NZ_MEIA01000177.1"/>
</dbReference>
<keyword evidence="5" id="KW-0804">Transcription</keyword>
<dbReference type="AlphaFoldDB" id="A0A1K0FJK1"/>
<dbReference type="InterPro" id="IPR036388">
    <property type="entry name" value="WH-like_DNA-bd_sf"/>
</dbReference>